<accession>A0ABU7FZE5</accession>
<protein>
    <submittedName>
        <fullName evidence="2">DUF1330 domain-containing protein</fullName>
    </submittedName>
</protein>
<proteinExistence type="predicted"/>
<reference evidence="3" key="1">
    <citation type="submission" date="2023-07" db="EMBL/GenBank/DDBJ databases">
        <title>Draft genome sequence of Agarivorans aestuarii strain ZMCS4, a CAZymes producing bacteria isolated from the marine brown algae Clodostephus spongiosus.</title>
        <authorList>
            <person name="Lorente B."/>
            <person name="Cabral C."/>
            <person name="Frias J."/>
            <person name="Faria J."/>
            <person name="Toubarro D."/>
        </authorList>
    </citation>
    <scope>NUCLEOTIDE SEQUENCE [LARGE SCALE GENOMIC DNA]</scope>
    <source>
        <strain evidence="3">ZMCS4</strain>
    </source>
</reference>
<reference evidence="2 3" key="2">
    <citation type="submission" date="2023-12" db="EMBL/GenBank/DDBJ databases">
        <authorList>
            <consortium name="Cladostephus spongiosus"/>
            <person name="Lorente B."/>
            <person name="Cabral C."/>
            <person name="Frias J."/>
            <person name="Faria J."/>
            <person name="Toubarro D."/>
        </authorList>
    </citation>
    <scope>NUCLEOTIDE SEQUENCE [LARGE SCALE GENOMIC DNA]</scope>
    <source>
        <strain evidence="2 3">ZMCS4</strain>
    </source>
</reference>
<evidence type="ECO:0000313" key="3">
    <source>
        <dbReference type="Proteomes" id="UP001310248"/>
    </source>
</evidence>
<dbReference type="Pfam" id="PF07045">
    <property type="entry name" value="DUF1330"/>
    <property type="match status" value="1"/>
</dbReference>
<dbReference type="InterPro" id="IPR011008">
    <property type="entry name" value="Dimeric_a/b-barrel"/>
</dbReference>
<comment type="caution">
    <text evidence="2">The sequence shown here is derived from an EMBL/GenBank/DDBJ whole genome shotgun (WGS) entry which is preliminary data.</text>
</comment>
<feature type="domain" description="DUF1330" evidence="1">
    <location>
        <begin position="7"/>
        <end position="99"/>
    </location>
</feature>
<evidence type="ECO:0000313" key="2">
    <source>
        <dbReference type="EMBL" id="MEE1672428.1"/>
    </source>
</evidence>
<dbReference type="InterPro" id="IPR010753">
    <property type="entry name" value="DUF1330"/>
</dbReference>
<dbReference type="EMBL" id="JAYDYW010000002">
    <property type="protein sequence ID" value="MEE1672428.1"/>
    <property type="molecule type" value="Genomic_DNA"/>
</dbReference>
<gene>
    <name evidence="2" type="ORF">SNR37_001749</name>
</gene>
<name>A0ABU7FZE5_9ALTE</name>
<dbReference type="Gene3D" id="3.30.70.100">
    <property type="match status" value="1"/>
</dbReference>
<keyword evidence="3" id="KW-1185">Reference proteome</keyword>
<dbReference type="Proteomes" id="UP001310248">
    <property type="component" value="Unassembled WGS sequence"/>
</dbReference>
<evidence type="ECO:0000259" key="1">
    <source>
        <dbReference type="Pfam" id="PF07045"/>
    </source>
</evidence>
<dbReference type="RefSeq" id="WP_329773774.1">
    <property type="nucleotide sequence ID" value="NZ_JAYDYW010000002.1"/>
</dbReference>
<dbReference type="SUPFAM" id="SSF54909">
    <property type="entry name" value="Dimeric alpha+beta barrel"/>
    <property type="match status" value="1"/>
</dbReference>
<sequence length="106" mass="12297">MSYEILVGLQVIDDAKYAEYRAAMKPILADYQGHFVYDFRVSEVLKTEQQDSPEQREINRVFTINFSSETHMEDFFADANYLKVKQQHFVDSVASTTIISAYQKAD</sequence>
<organism evidence="2 3">
    <name type="scientific">Agarivorans aestuarii</name>
    <dbReference type="NCBI Taxonomy" id="1563703"/>
    <lineage>
        <taxon>Bacteria</taxon>
        <taxon>Pseudomonadati</taxon>
        <taxon>Pseudomonadota</taxon>
        <taxon>Gammaproteobacteria</taxon>
        <taxon>Alteromonadales</taxon>
        <taxon>Alteromonadaceae</taxon>
        <taxon>Agarivorans</taxon>
    </lineage>
</organism>